<evidence type="ECO:0008006" key="7">
    <source>
        <dbReference type="Google" id="ProtNLM"/>
    </source>
</evidence>
<dbReference type="InterPro" id="IPR036188">
    <property type="entry name" value="FAD/NAD-bd_sf"/>
</dbReference>
<dbReference type="GO" id="GO:0016491">
    <property type="term" value="F:oxidoreductase activity"/>
    <property type="evidence" value="ECO:0007669"/>
    <property type="project" value="UniProtKB-KW"/>
</dbReference>
<protein>
    <recommendedName>
        <fullName evidence="7">Flavin-containing monooxygenase</fullName>
    </recommendedName>
</protein>
<comment type="caution">
    <text evidence="5">The sequence shown here is derived from an EMBL/GenBank/DDBJ whole genome shotgun (WGS) entry which is preliminary data.</text>
</comment>
<evidence type="ECO:0000256" key="2">
    <source>
        <dbReference type="ARBA" id="ARBA00022827"/>
    </source>
</evidence>
<proteinExistence type="predicted"/>
<accession>A0AAD9ZTQ6</accession>
<dbReference type="AlphaFoldDB" id="A0AAD9ZTQ6"/>
<gene>
    <name evidence="5" type="ORF">Dsin_029775</name>
</gene>
<keyword evidence="4" id="KW-1133">Transmembrane helix</keyword>
<dbReference type="Gene3D" id="3.50.50.60">
    <property type="entry name" value="FAD/NAD(P)-binding domain"/>
    <property type="match status" value="1"/>
</dbReference>
<dbReference type="EMBL" id="JANJYJ010000009">
    <property type="protein sequence ID" value="KAK3190214.1"/>
    <property type="molecule type" value="Genomic_DNA"/>
</dbReference>
<dbReference type="InterPro" id="IPR050346">
    <property type="entry name" value="FMO-like"/>
</dbReference>
<keyword evidence="4" id="KW-0472">Membrane</keyword>
<evidence type="ECO:0000256" key="1">
    <source>
        <dbReference type="ARBA" id="ARBA00022630"/>
    </source>
</evidence>
<keyword evidence="4" id="KW-0812">Transmembrane</keyword>
<feature type="transmembrane region" description="Helical" evidence="4">
    <location>
        <begin position="139"/>
        <end position="160"/>
    </location>
</feature>
<keyword evidence="2" id="KW-0274">FAD</keyword>
<name>A0AAD9ZTQ6_9ROSI</name>
<reference evidence="5" key="1">
    <citation type="journal article" date="2023" name="Plant J.">
        <title>Genome sequences and population genomics provide insights into the demographic history, inbreeding, and mutation load of two 'living fossil' tree species of Dipteronia.</title>
        <authorList>
            <person name="Feng Y."/>
            <person name="Comes H.P."/>
            <person name="Chen J."/>
            <person name="Zhu S."/>
            <person name="Lu R."/>
            <person name="Zhang X."/>
            <person name="Li P."/>
            <person name="Qiu J."/>
            <person name="Olsen K.M."/>
            <person name="Qiu Y."/>
        </authorList>
    </citation>
    <scope>NUCLEOTIDE SEQUENCE</scope>
    <source>
        <strain evidence="5">NBL</strain>
    </source>
</reference>
<dbReference type="Proteomes" id="UP001281410">
    <property type="component" value="Unassembled WGS sequence"/>
</dbReference>
<evidence type="ECO:0000313" key="6">
    <source>
        <dbReference type="Proteomes" id="UP001281410"/>
    </source>
</evidence>
<keyword evidence="3" id="KW-0560">Oxidoreductase</keyword>
<evidence type="ECO:0000256" key="3">
    <source>
        <dbReference type="ARBA" id="ARBA00023002"/>
    </source>
</evidence>
<evidence type="ECO:0000313" key="5">
    <source>
        <dbReference type="EMBL" id="KAK3190214.1"/>
    </source>
</evidence>
<dbReference type="PANTHER" id="PTHR23023">
    <property type="entry name" value="DIMETHYLANILINE MONOOXYGENASE"/>
    <property type="match status" value="1"/>
</dbReference>
<evidence type="ECO:0000256" key="4">
    <source>
        <dbReference type="SAM" id="Phobius"/>
    </source>
</evidence>
<sequence length="180" mass="19968">MEGCPRQHIKHFNRGSQSPLCDSLYCDVPNIPEFPPKKGPEAFHGKLIHSMDYAAMDYESAANFVKGKEVVVTVVGFQKSAVDIAMEWSVANGLRNPCTVLYWTEQWNVPANLSWGVPLACLCLNGFSELLVRKPGEGFLPSLLATMLSPLVAFLSLLSFNHTTCTLIIINRNAIQDQRD</sequence>
<keyword evidence="6" id="KW-1185">Reference proteome</keyword>
<organism evidence="5 6">
    <name type="scientific">Dipteronia sinensis</name>
    <dbReference type="NCBI Taxonomy" id="43782"/>
    <lineage>
        <taxon>Eukaryota</taxon>
        <taxon>Viridiplantae</taxon>
        <taxon>Streptophyta</taxon>
        <taxon>Embryophyta</taxon>
        <taxon>Tracheophyta</taxon>
        <taxon>Spermatophyta</taxon>
        <taxon>Magnoliopsida</taxon>
        <taxon>eudicotyledons</taxon>
        <taxon>Gunneridae</taxon>
        <taxon>Pentapetalae</taxon>
        <taxon>rosids</taxon>
        <taxon>malvids</taxon>
        <taxon>Sapindales</taxon>
        <taxon>Sapindaceae</taxon>
        <taxon>Hippocastanoideae</taxon>
        <taxon>Acereae</taxon>
        <taxon>Dipteronia</taxon>
    </lineage>
</organism>
<keyword evidence="1" id="KW-0285">Flavoprotein</keyword>